<accession>A0A4Y2I033</accession>
<dbReference type="Proteomes" id="UP000499080">
    <property type="component" value="Unassembled WGS sequence"/>
</dbReference>
<comment type="caution">
    <text evidence="1">The sequence shown here is derived from an EMBL/GenBank/DDBJ whole genome shotgun (WGS) entry which is preliminary data.</text>
</comment>
<gene>
    <name evidence="1" type="ORF">AVEN_196255_1</name>
</gene>
<protein>
    <submittedName>
        <fullName evidence="1">Uncharacterized protein</fullName>
    </submittedName>
</protein>
<evidence type="ECO:0000313" key="2">
    <source>
        <dbReference type="Proteomes" id="UP000499080"/>
    </source>
</evidence>
<dbReference type="EMBL" id="BGPR01002258">
    <property type="protein sequence ID" value="GBM70549.1"/>
    <property type="molecule type" value="Genomic_DNA"/>
</dbReference>
<sequence length="75" mass="8841">MRKISTRRKSIIAHHRTYPLELMDIVMNMSCRFPAVLVLWLERDIYRDFMGAGGMGADDLRTWRQNEGSQNLENQ</sequence>
<keyword evidence="2" id="KW-1185">Reference proteome</keyword>
<dbReference type="AlphaFoldDB" id="A0A4Y2I033"/>
<name>A0A4Y2I033_ARAVE</name>
<evidence type="ECO:0000313" key="1">
    <source>
        <dbReference type="EMBL" id="GBM70549.1"/>
    </source>
</evidence>
<reference evidence="1 2" key="1">
    <citation type="journal article" date="2019" name="Sci. Rep.">
        <title>Orb-weaving spider Araneus ventricosus genome elucidates the spidroin gene catalogue.</title>
        <authorList>
            <person name="Kono N."/>
            <person name="Nakamura H."/>
            <person name="Ohtoshi R."/>
            <person name="Moran D.A.P."/>
            <person name="Shinohara A."/>
            <person name="Yoshida Y."/>
            <person name="Fujiwara M."/>
            <person name="Mori M."/>
            <person name="Tomita M."/>
            <person name="Arakawa K."/>
        </authorList>
    </citation>
    <scope>NUCLEOTIDE SEQUENCE [LARGE SCALE GENOMIC DNA]</scope>
</reference>
<organism evidence="1 2">
    <name type="scientific">Araneus ventricosus</name>
    <name type="common">Orbweaver spider</name>
    <name type="synonym">Epeira ventricosa</name>
    <dbReference type="NCBI Taxonomy" id="182803"/>
    <lineage>
        <taxon>Eukaryota</taxon>
        <taxon>Metazoa</taxon>
        <taxon>Ecdysozoa</taxon>
        <taxon>Arthropoda</taxon>
        <taxon>Chelicerata</taxon>
        <taxon>Arachnida</taxon>
        <taxon>Araneae</taxon>
        <taxon>Araneomorphae</taxon>
        <taxon>Entelegynae</taxon>
        <taxon>Araneoidea</taxon>
        <taxon>Araneidae</taxon>
        <taxon>Araneus</taxon>
    </lineage>
</organism>
<proteinExistence type="predicted"/>